<organism evidence="2 3">
    <name type="scientific">Puccinia coronata f. sp. avenae</name>
    <dbReference type="NCBI Taxonomy" id="200324"/>
    <lineage>
        <taxon>Eukaryota</taxon>
        <taxon>Fungi</taxon>
        <taxon>Dikarya</taxon>
        <taxon>Basidiomycota</taxon>
        <taxon>Pucciniomycotina</taxon>
        <taxon>Pucciniomycetes</taxon>
        <taxon>Pucciniales</taxon>
        <taxon>Pucciniaceae</taxon>
        <taxon>Puccinia</taxon>
    </lineage>
</organism>
<dbReference type="Proteomes" id="UP000235388">
    <property type="component" value="Unassembled WGS sequence"/>
</dbReference>
<keyword evidence="3" id="KW-1185">Reference proteome</keyword>
<reference evidence="2 3" key="1">
    <citation type="submission" date="2017-11" db="EMBL/GenBank/DDBJ databases">
        <title>De novo assembly and phasing of dikaryotic genomes from two isolates of Puccinia coronata f. sp. avenae, the causal agent of oat crown rust.</title>
        <authorList>
            <person name="Miller M.E."/>
            <person name="Zhang Y."/>
            <person name="Omidvar V."/>
            <person name="Sperschneider J."/>
            <person name="Schwessinger B."/>
            <person name="Raley C."/>
            <person name="Palmer J.M."/>
            <person name="Garnica D."/>
            <person name="Upadhyaya N."/>
            <person name="Rathjen J."/>
            <person name="Taylor J.M."/>
            <person name="Park R.F."/>
            <person name="Dodds P.N."/>
            <person name="Hirsch C.D."/>
            <person name="Kianian S.F."/>
            <person name="Figueroa M."/>
        </authorList>
    </citation>
    <scope>NUCLEOTIDE SEQUENCE [LARGE SCALE GENOMIC DNA]</scope>
    <source>
        <strain evidence="2">12NC29</strain>
    </source>
</reference>
<name>A0A2N5W3E7_9BASI</name>
<protein>
    <recommendedName>
        <fullName evidence="1">Reverse transcriptase Ty1/copia-type domain-containing protein</fullName>
    </recommendedName>
</protein>
<dbReference type="PANTHER" id="PTHR11439">
    <property type="entry name" value="GAG-POL-RELATED RETROTRANSPOSON"/>
    <property type="match status" value="1"/>
</dbReference>
<proteinExistence type="predicted"/>
<dbReference type="STRING" id="200324.A0A2N5W3E7"/>
<comment type="caution">
    <text evidence="2">The sequence shown here is derived from an EMBL/GenBank/DDBJ whole genome shotgun (WGS) entry which is preliminary data.</text>
</comment>
<dbReference type="OrthoDB" id="3054497at2759"/>
<dbReference type="Pfam" id="PF07727">
    <property type="entry name" value="RVT_2"/>
    <property type="match status" value="1"/>
</dbReference>
<evidence type="ECO:0000313" key="2">
    <source>
        <dbReference type="EMBL" id="PLW56776.1"/>
    </source>
</evidence>
<gene>
    <name evidence="2" type="ORF">PCANC_01671</name>
</gene>
<sequence>MPICKPHSANSRSCSPPLYSLPSSLRQKVGRTSTRHLKPPDRLGHWAKSAEVDQTIDTPKTWCQLLKSPNKHRWLKAANEDFATLLGMQTWKLVPRPQKRKIIKSKWVFKIKRRPDQSIQKLKARLVAMGYLQVQGLNYDEVFSPTLRLETLRLIFSLLASQNWKGRQVDFKTAFLNGHLDTPIFMEQPPGFEDPQHPDWVCVVSRLLYELKQSPRQWNIELHNALLDLGLSNLAYDPTLYFKIESGQLIGALTTHVDNLAIVGEPAFVNSLISSVGQRFKIGADEDLNHFLSIKITRNCKNHHVFMSQAHYIQELLDRFLDEVSHMFSTPTNSYFKNLTHKSPSNPVSPGPYPQIIGSLLRVSQCTQPDISFAVNKLSQYLRDPSLSHWFAAV</sequence>
<feature type="domain" description="Reverse transcriptase Ty1/copia-type" evidence="1">
    <location>
        <begin position="89"/>
        <end position="320"/>
    </location>
</feature>
<dbReference type="InterPro" id="IPR013103">
    <property type="entry name" value="RVT_2"/>
</dbReference>
<accession>A0A2N5W3E7</accession>
<dbReference type="EMBL" id="PGCJ01000017">
    <property type="protein sequence ID" value="PLW56776.1"/>
    <property type="molecule type" value="Genomic_DNA"/>
</dbReference>
<evidence type="ECO:0000313" key="3">
    <source>
        <dbReference type="Proteomes" id="UP000235388"/>
    </source>
</evidence>
<evidence type="ECO:0000259" key="1">
    <source>
        <dbReference type="Pfam" id="PF07727"/>
    </source>
</evidence>
<dbReference type="AlphaFoldDB" id="A0A2N5W3E7"/>
<dbReference type="PANTHER" id="PTHR11439:SF467">
    <property type="entry name" value="INTEGRASE CATALYTIC DOMAIN-CONTAINING PROTEIN"/>
    <property type="match status" value="1"/>
</dbReference>